<dbReference type="EMBL" id="PQFF01000271">
    <property type="protein sequence ID" value="RHZ68091.1"/>
    <property type="molecule type" value="Genomic_DNA"/>
</dbReference>
<dbReference type="EMBL" id="PQFF01000027">
    <property type="protein sequence ID" value="RHZ87855.1"/>
    <property type="molecule type" value="Genomic_DNA"/>
</dbReference>
<dbReference type="AlphaFoldDB" id="A0A397HXT9"/>
<evidence type="ECO:0000313" key="1">
    <source>
        <dbReference type="EMBL" id="RHZ68091.1"/>
    </source>
</evidence>
<accession>A0A397HXT9</accession>
<protein>
    <submittedName>
        <fullName evidence="1">Uncharacterized protein</fullName>
    </submittedName>
</protein>
<gene>
    <name evidence="1" type="ORF">Glove_297g8</name>
    <name evidence="2" type="ORF">Glove_29g192</name>
</gene>
<name>A0A397HXT9_9GLOM</name>
<keyword evidence="3" id="KW-1185">Reference proteome</keyword>
<comment type="caution">
    <text evidence="1">The sequence shown here is derived from an EMBL/GenBank/DDBJ whole genome shotgun (WGS) entry which is preliminary data.</text>
</comment>
<evidence type="ECO:0000313" key="2">
    <source>
        <dbReference type="EMBL" id="RHZ87855.1"/>
    </source>
</evidence>
<sequence length="74" mass="8658">MEKSQPDLVKNLKTNQGNQRRLLKTLAKEEMLLDNSVLNKKNIVEQISLLEEEIARIKSVLEINRNNKENDKKK</sequence>
<organism evidence="1 3">
    <name type="scientific">Diversispora epigaea</name>
    <dbReference type="NCBI Taxonomy" id="1348612"/>
    <lineage>
        <taxon>Eukaryota</taxon>
        <taxon>Fungi</taxon>
        <taxon>Fungi incertae sedis</taxon>
        <taxon>Mucoromycota</taxon>
        <taxon>Glomeromycotina</taxon>
        <taxon>Glomeromycetes</taxon>
        <taxon>Diversisporales</taxon>
        <taxon>Diversisporaceae</taxon>
        <taxon>Diversispora</taxon>
    </lineage>
</organism>
<dbReference type="Proteomes" id="UP000266861">
    <property type="component" value="Unassembled WGS sequence"/>
</dbReference>
<reference evidence="1 3" key="1">
    <citation type="submission" date="2018-08" db="EMBL/GenBank/DDBJ databases">
        <title>Genome and evolution of the arbuscular mycorrhizal fungus Diversispora epigaea (formerly Glomus versiforme) and its bacterial endosymbionts.</title>
        <authorList>
            <person name="Sun X."/>
            <person name="Fei Z."/>
            <person name="Harrison M."/>
        </authorList>
    </citation>
    <scope>NUCLEOTIDE SEQUENCE [LARGE SCALE GENOMIC DNA]</scope>
    <source>
        <strain evidence="1 3">IT104</strain>
    </source>
</reference>
<evidence type="ECO:0000313" key="3">
    <source>
        <dbReference type="Proteomes" id="UP000266861"/>
    </source>
</evidence>
<proteinExistence type="predicted"/>